<keyword evidence="9 14" id="KW-0067">ATP-binding</keyword>
<evidence type="ECO:0000256" key="11">
    <source>
        <dbReference type="ARBA" id="ARBA00049563"/>
    </source>
</evidence>
<dbReference type="Pfam" id="PF01715">
    <property type="entry name" value="IPPT"/>
    <property type="match status" value="1"/>
</dbReference>
<sequence>MKKYNIINKPIAIFLMGTTASGKTKIAIKLKKILNCELISVDSSMVYRYMDIGTAKPNNIYHELIDIRNPNETYSAWEFRKDALKVMKKISKLGKIPILVGGTMFYFKILLEGIAKIPDLQYKITKYNKYYLLLLHKLFKKNKLKNNEINHNDIYRITRFLEVYLNTDKLINYFWTKKSKEKFP</sequence>
<keyword evidence="7 12" id="KW-0819">tRNA processing</keyword>
<protein>
    <recommendedName>
        <fullName evidence="5 12">tRNA dimethylallyltransferase</fullName>
        <ecNumber evidence="4 12">2.5.1.75</ecNumber>
    </recommendedName>
</protein>
<comment type="similarity">
    <text evidence="3 14">Belongs to the IPP transferase family.</text>
</comment>
<evidence type="ECO:0000256" key="4">
    <source>
        <dbReference type="ARBA" id="ARBA00012665"/>
    </source>
</evidence>
<dbReference type="PANTHER" id="PTHR11088">
    <property type="entry name" value="TRNA DIMETHYLALLYLTRANSFERASE"/>
    <property type="match status" value="1"/>
</dbReference>
<dbReference type="Gene3D" id="3.40.50.300">
    <property type="entry name" value="P-loop containing nucleotide triphosphate hydrolases"/>
    <property type="match status" value="1"/>
</dbReference>
<evidence type="ECO:0000256" key="8">
    <source>
        <dbReference type="ARBA" id="ARBA00022741"/>
    </source>
</evidence>
<dbReference type="NCBIfam" id="TIGR00174">
    <property type="entry name" value="miaA"/>
    <property type="match status" value="1"/>
</dbReference>
<evidence type="ECO:0000256" key="1">
    <source>
        <dbReference type="ARBA" id="ARBA00001946"/>
    </source>
</evidence>
<reference evidence="15 16" key="1">
    <citation type="journal article" date="2013" name="Genome Biol. Evol.">
        <title>The evolution of genomic instability in the obligate endosymbionts of whiteflies.</title>
        <authorList>
            <person name="Sloan D.B."/>
            <person name="Moran N.A."/>
        </authorList>
    </citation>
    <scope>NUCLEOTIDE SEQUENCE [LARGE SCALE GENOMIC DNA]</scope>
    <source>
        <strain evidence="15 16">TV</strain>
    </source>
</reference>
<evidence type="ECO:0000256" key="3">
    <source>
        <dbReference type="ARBA" id="ARBA00005842"/>
    </source>
</evidence>
<keyword evidence="8 14" id="KW-0547">Nucleotide-binding</keyword>
<evidence type="ECO:0000256" key="12">
    <source>
        <dbReference type="RuleBase" id="RU003783"/>
    </source>
</evidence>
<dbReference type="PANTHER" id="PTHR11088:SF60">
    <property type="entry name" value="TRNA DIMETHYLALLYLTRANSFERASE"/>
    <property type="match status" value="1"/>
</dbReference>
<evidence type="ECO:0000256" key="6">
    <source>
        <dbReference type="ARBA" id="ARBA00022679"/>
    </source>
</evidence>
<dbReference type="GO" id="GO:0052381">
    <property type="term" value="F:tRNA dimethylallyltransferase activity"/>
    <property type="evidence" value="ECO:0007669"/>
    <property type="project" value="UniProtKB-EC"/>
</dbReference>
<dbReference type="GO" id="GO:0006400">
    <property type="term" value="P:tRNA modification"/>
    <property type="evidence" value="ECO:0007669"/>
    <property type="project" value="TreeGrafter"/>
</dbReference>
<dbReference type="InterPro" id="IPR039657">
    <property type="entry name" value="Dimethylallyltransferase"/>
</dbReference>
<dbReference type="EC" id="2.5.1.75" evidence="4 12"/>
<dbReference type="EMBL" id="CP004358">
    <property type="protein sequence ID" value="AGI27170.1"/>
    <property type="molecule type" value="Genomic_DNA"/>
</dbReference>
<proteinExistence type="inferred from homology"/>
<evidence type="ECO:0000313" key="15">
    <source>
        <dbReference type="EMBL" id="AGI27170.1"/>
    </source>
</evidence>
<dbReference type="GO" id="GO:0005524">
    <property type="term" value="F:ATP binding"/>
    <property type="evidence" value="ECO:0007669"/>
    <property type="project" value="UniProtKB-KW"/>
</dbReference>
<comment type="catalytic activity">
    <reaction evidence="11 12">
        <text>adenosine(37) in tRNA + dimethylallyl diphosphate = N(6)-dimethylallyladenosine(37) in tRNA + diphosphate</text>
        <dbReference type="Rhea" id="RHEA:26482"/>
        <dbReference type="Rhea" id="RHEA-COMP:10162"/>
        <dbReference type="Rhea" id="RHEA-COMP:10375"/>
        <dbReference type="ChEBI" id="CHEBI:33019"/>
        <dbReference type="ChEBI" id="CHEBI:57623"/>
        <dbReference type="ChEBI" id="CHEBI:74411"/>
        <dbReference type="ChEBI" id="CHEBI:74415"/>
        <dbReference type="EC" id="2.5.1.75"/>
    </reaction>
</comment>
<evidence type="ECO:0000256" key="14">
    <source>
        <dbReference type="RuleBase" id="RU003785"/>
    </source>
</evidence>
<gene>
    <name evidence="15" type="primary">miaA</name>
    <name evidence="15" type="ORF">PalTV_185</name>
</gene>
<dbReference type="Proteomes" id="UP000012083">
    <property type="component" value="Chromosome"/>
</dbReference>
<keyword evidence="6 14" id="KW-0808">Transferase</keyword>
<dbReference type="InterPro" id="IPR027417">
    <property type="entry name" value="P-loop_NTPase"/>
</dbReference>
<comment type="function">
    <text evidence="2 13">Catalyzes the transfer of a dimethylallyl group onto the adenine at position 37 in tRNAs that read codons beginning with uridine, leading to the formation of N6-(dimethylallyl)adenosine (i(6)A).</text>
</comment>
<dbReference type="KEGG" id="pld:PalTV_185"/>
<evidence type="ECO:0000256" key="10">
    <source>
        <dbReference type="ARBA" id="ARBA00022842"/>
    </source>
</evidence>
<evidence type="ECO:0000313" key="16">
    <source>
        <dbReference type="Proteomes" id="UP000012083"/>
    </source>
</evidence>
<evidence type="ECO:0000256" key="7">
    <source>
        <dbReference type="ARBA" id="ARBA00022694"/>
    </source>
</evidence>
<dbReference type="InterPro" id="IPR018022">
    <property type="entry name" value="IPT"/>
</dbReference>
<accession>A0A8D4BPL9</accession>
<comment type="cofactor">
    <cofactor evidence="1">
        <name>Mg(2+)</name>
        <dbReference type="ChEBI" id="CHEBI:18420"/>
    </cofactor>
</comment>
<evidence type="ECO:0000256" key="2">
    <source>
        <dbReference type="ARBA" id="ARBA00003213"/>
    </source>
</evidence>
<dbReference type="SUPFAM" id="SSF52540">
    <property type="entry name" value="P-loop containing nucleoside triphosphate hydrolases"/>
    <property type="match status" value="1"/>
</dbReference>
<evidence type="ECO:0000256" key="13">
    <source>
        <dbReference type="RuleBase" id="RU003784"/>
    </source>
</evidence>
<keyword evidence="10" id="KW-0460">Magnesium</keyword>
<name>A0A8D4BPL9_9GAMM</name>
<evidence type="ECO:0000256" key="9">
    <source>
        <dbReference type="ARBA" id="ARBA00022840"/>
    </source>
</evidence>
<evidence type="ECO:0000256" key="5">
    <source>
        <dbReference type="ARBA" id="ARBA00017477"/>
    </source>
</evidence>
<dbReference type="AlphaFoldDB" id="A0A8D4BPL9"/>
<organism evidence="15 16">
    <name type="scientific">Candidatus Portiera aleyrodidarum TV</name>
    <dbReference type="NCBI Taxonomy" id="1297582"/>
    <lineage>
        <taxon>Bacteria</taxon>
        <taxon>Pseudomonadati</taxon>
        <taxon>Pseudomonadota</taxon>
        <taxon>Gammaproteobacteria</taxon>
        <taxon>Candidatus Johnevansiales</taxon>
        <taxon>Candidatus Johnevansiaceae</taxon>
        <taxon>Candidatus Portiera</taxon>
    </lineage>
</organism>